<dbReference type="PANTHER" id="PTHR10046">
    <property type="entry name" value="ATP DEPENDENT LON PROTEASE FAMILY MEMBER"/>
    <property type="match status" value="1"/>
</dbReference>
<dbReference type="Gene3D" id="3.40.50.300">
    <property type="entry name" value="P-loop containing nucleotide triphosphate hydrolases"/>
    <property type="match status" value="1"/>
</dbReference>
<keyword evidence="4" id="KW-1185">Reference proteome</keyword>
<dbReference type="Proteomes" id="UP001523392">
    <property type="component" value="Unassembled WGS sequence"/>
</dbReference>
<evidence type="ECO:0000259" key="2">
    <source>
        <dbReference type="SMART" id="SM00382"/>
    </source>
</evidence>
<dbReference type="EMBL" id="JAFIRR010000045">
    <property type="protein sequence ID" value="MCO6416083.1"/>
    <property type="molecule type" value="Genomic_DNA"/>
</dbReference>
<feature type="domain" description="AAA+ ATPase" evidence="2">
    <location>
        <begin position="450"/>
        <end position="604"/>
    </location>
</feature>
<sequence>MADDTSRFANPGASLWRRAFPDLAEFKAWRISATETLRLGRRALVVDYDDPDIVAASAGEHDGWTRLARRVSSSQTLDAAERHELRGSCLWHAIRCGDTFFHAEVARMLDTLPDGQGDEQTFTLAAMHRDRADDLWKQEAGCAIPAADDALAAWRIVEPGPGGQELATAAMDAALDRLQDVLREHDTDLGAPDPFILAAGGDADAWLRLAESAHHCAIMKGRRPGHLVDDIRALFDLAGTCCWLATRRGSAQAPTHLAVLLNQVEEERRSPGHDRLLSAILLRAPGLSEPGALGNLLPEAVRRSRGAADTMGIADLGSPPEEDEAPSPPPSPPAPDLGDHCPEDEDNSPEAVEARLEAVFGRAARGNGPTRRRPRPTMRVAPDGLGAAGEEKRLRDRFSKLGRPMTLRPLPPASALAAELLVEFPWAVPVVERLRADLVLAERMGGAAYRLPPLCIVGGPGTGKSRLATRVLELARRHGGVAGAMVPVAGGADSKSIGPTARGWSTSTPSLPTCLIADADCPNPVVVVDEIDKAGGSAENGRLAQVLLAMTEPTTAERWFDEGLGAAVDLSRVTWLFLANDRSKIDPVLRTRLRFVGMPGPRPEDFDAILAGTLADIAWEFGGDPRHLPELPPEALREMRRGFAAGRLSARSLAWVVRRAVELAAEAEAGAVRH</sequence>
<feature type="region of interest" description="Disordered" evidence="1">
    <location>
        <begin position="311"/>
        <end position="387"/>
    </location>
</feature>
<organism evidence="3 4">
    <name type="scientific">Siccirubricoccus soli</name>
    <dbReference type="NCBI Taxonomy" id="2899147"/>
    <lineage>
        <taxon>Bacteria</taxon>
        <taxon>Pseudomonadati</taxon>
        <taxon>Pseudomonadota</taxon>
        <taxon>Alphaproteobacteria</taxon>
        <taxon>Acetobacterales</taxon>
        <taxon>Roseomonadaceae</taxon>
        <taxon>Siccirubricoccus</taxon>
    </lineage>
</organism>
<dbReference type="InterPro" id="IPR027417">
    <property type="entry name" value="P-loop_NTPase"/>
</dbReference>
<name>A0ABT1D2E9_9PROT</name>
<dbReference type="InterPro" id="IPR003593">
    <property type="entry name" value="AAA+_ATPase"/>
</dbReference>
<evidence type="ECO:0000256" key="1">
    <source>
        <dbReference type="SAM" id="MobiDB-lite"/>
    </source>
</evidence>
<dbReference type="RefSeq" id="WP_252952692.1">
    <property type="nucleotide sequence ID" value="NZ_JAFIRR010000045.1"/>
</dbReference>
<dbReference type="SUPFAM" id="SSF52540">
    <property type="entry name" value="P-loop containing nucleoside triphosphate hydrolases"/>
    <property type="match status" value="1"/>
</dbReference>
<gene>
    <name evidence="3" type="ORF">JYK14_07850</name>
</gene>
<dbReference type="SMART" id="SM00382">
    <property type="entry name" value="AAA"/>
    <property type="match status" value="1"/>
</dbReference>
<comment type="caution">
    <text evidence="3">The sequence shown here is derived from an EMBL/GenBank/DDBJ whole genome shotgun (WGS) entry which is preliminary data.</text>
</comment>
<evidence type="ECO:0000313" key="4">
    <source>
        <dbReference type="Proteomes" id="UP001523392"/>
    </source>
</evidence>
<proteinExistence type="predicted"/>
<feature type="compositionally biased region" description="Pro residues" evidence="1">
    <location>
        <begin position="326"/>
        <end position="335"/>
    </location>
</feature>
<dbReference type="Pfam" id="PF00004">
    <property type="entry name" value="AAA"/>
    <property type="match status" value="1"/>
</dbReference>
<dbReference type="InterPro" id="IPR027065">
    <property type="entry name" value="Lon_Prtase"/>
</dbReference>
<protein>
    <submittedName>
        <fullName evidence="3">AAA family ATPase</fullName>
    </submittedName>
</protein>
<reference evidence="3 4" key="1">
    <citation type="submission" date="2021-12" db="EMBL/GenBank/DDBJ databases">
        <title>Siccirubricoccus leaddurans sp. nov., a high concentration Zn2+ tolerance bacterium.</title>
        <authorList>
            <person name="Cao Y."/>
        </authorList>
    </citation>
    <scope>NUCLEOTIDE SEQUENCE [LARGE SCALE GENOMIC DNA]</scope>
    <source>
        <strain evidence="3 4">KC 17139</strain>
    </source>
</reference>
<evidence type="ECO:0000313" key="3">
    <source>
        <dbReference type="EMBL" id="MCO6416083.1"/>
    </source>
</evidence>
<accession>A0ABT1D2E9</accession>
<dbReference type="InterPro" id="IPR003959">
    <property type="entry name" value="ATPase_AAA_core"/>
</dbReference>